<feature type="transmembrane region" description="Helical" evidence="1">
    <location>
        <begin position="12"/>
        <end position="34"/>
    </location>
</feature>
<accession>A0ABW5YTH6</accession>
<evidence type="ECO:0000256" key="1">
    <source>
        <dbReference type="SAM" id="Phobius"/>
    </source>
</evidence>
<gene>
    <name evidence="2" type="ORF">ACFS6I_07415</name>
</gene>
<proteinExistence type="predicted"/>
<organism evidence="2 3">
    <name type="scientific">Sphingobacterium anhuiense</name>
    <dbReference type="NCBI Taxonomy" id="493780"/>
    <lineage>
        <taxon>Bacteria</taxon>
        <taxon>Pseudomonadati</taxon>
        <taxon>Bacteroidota</taxon>
        <taxon>Sphingobacteriia</taxon>
        <taxon>Sphingobacteriales</taxon>
        <taxon>Sphingobacteriaceae</taxon>
        <taxon>Sphingobacterium</taxon>
    </lineage>
</organism>
<comment type="caution">
    <text evidence="2">The sequence shown here is derived from an EMBL/GenBank/DDBJ whole genome shotgun (WGS) entry which is preliminary data.</text>
</comment>
<feature type="transmembrane region" description="Helical" evidence="1">
    <location>
        <begin position="66"/>
        <end position="87"/>
    </location>
</feature>
<dbReference type="RefSeq" id="WP_380919263.1">
    <property type="nucleotide sequence ID" value="NZ_JBHUPE010000004.1"/>
</dbReference>
<name>A0ABW5YTH6_9SPHI</name>
<protein>
    <submittedName>
        <fullName evidence="2">Uncharacterized protein</fullName>
    </submittedName>
</protein>
<sequence length="93" mass="10752">MENIFEKKTFNWIVIVFCVQFFCLNILLGDFSGINDGITRIGFPFVFFQDTGGKCENCENLKWFNIIYLLSDVILCLILAIVMVMGVKRITKK</sequence>
<keyword evidence="1" id="KW-0472">Membrane</keyword>
<keyword evidence="3" id="KW-1185">Reference proteome</keyword>
<evidence type="ECO:0000313" key="3">
    <source>
        <dbReference type="Proteomes" id="UP001597509"/>
    </source>
</evidence>
<dbReference type="EMBL" id="JBHUPE010000004">
    <property type="protein sequence ID" value="MFD2903744.1"/>
    <property type="molecule type" value="Genomic_DNA"/>
</dbReference>
<reference evidence="3" key="1">
    <citation type="journal article" date="2019" name="Int. J. Syst. Evol. Microbiol.">
        <title>The Global Catalogue of Microorganisms (GCM) 10K type strain sequencing project: providing services to taxonomists for standard genome sequencing and annotation.</title>
        <authorList>
            <consortium name="The Broad Institute Genomics Platform"/>
            <consortium name="The Broad Institute Genome Sequencing Center for Infectious Disease"/>
            <person name="Wu L."/>
            <person name="Ma J."/>
        </authorList>
    </citation>
    <scope>NUCLEOTIDE SEQUENCE [LARGE SCALE GENOMIC DNA]</scope>
    <source>
        <strain evidence="3">KCTC 22209</strain>
    </source>
</reference>
<keyword evidence="1" id="KW-0812">Transmembrane</keyword>
<keyword evidence="1" id="KW-1133">Transmembrane helix</keyword>
<dbReference type="Proteomes" id="UP001597509">
    <property type="component" value="Unassembled WGS sequence"/>
</dbReference>
<evidence type="ECO:0000313" key="2">
    <source>
        <dbReference type="EMBL" id="MFD2903744.1"/>
    </source>
</evidence>